<dbReference type="EMBL" id="CP007514">
    <property type="protein sequence ID" value="AHY45618.1"/>
    <property type="molecule type" value="Genomic_DNA"/>
</dbReference>
<name>A0A023WZY3_RUBRA</name>
<dbReference type="Pfam" id="PF18478">
    <property type="entry name" value="PIN_10"/>
    <property type="match status" value="1"/>
</dbReference>
<dbReference type="Proteomes" id="UP000025229">
    <property type="component" value="Chromosome"/>
</dbReference>
<dbReference type="HOGENOM" id="CLU_152501_0_0_11"/>
<gene>
    <name evidence="2" type="ORF">RradSPS_0335</name>
    <name evidence="3" type="ORF">SIL72_03200</name>
</gene>
<dbReference type="InterPro" id="IPR041375">
    <property type="entry name" value="VapC45_PIN-like"/>
</dbReference>
<keyword evidence="4" id="KW-1185">Reference proteome</keyword>
<organism evidence="2 4">
    <name type="scientific">Rubrobacter radiotolerans</name>
    <name type="common">Arthrobacter radiotolerans</name>
    <dbReference type="NCBI Taxonomy" id="42256"/>
    <lineage>
        <taxon>Bacteria</taxon>
        <taxon>Bacillati</taxon>
        <taxon>Actinomycetota</taxon>
        <taxon>Rubrobacteria</taxon>
        <taxon>Rubrobacterales</taxon>
        <taxon>Rubrobacteraceae</taxon>
        <taxon>Rubrobacter</taxon>
    </lineage>
</organism>
<dbReference type="Proteomes" id="UP001281130">
    <property type="component" value="Unassembled WGS sequence"/>
</dbReference>
<evidence type="ECO:0000313" key="3">
    <source>
        <dbReference type="EMBL" id="MDX5893031.1"/>
    </source>
</evidence>
<reference evidence="2 4" key="1">
    <citation type="submission" date="2014-03" db="EMBL/GenBank/DDBJ databases">
        <title>Complete genome sequence of the Radio-Resistant Rubrobacter radiotolerans RSPS-4.</title>
        <authorList>
            <person name="Egas C.C."/>
            <person name="Barroso C.C."/>
            <person name="Froufe H.J.C."/>
            <person name="Pacheco J.J."/>
            <person name="Albuquerque L.L."/>
            <person name="da Costa M.M.S."/>
        </authorList>
    </citation>
    <scope>NUCLEOTIDE SEQUENCE [LARGE SCALE GENOMIC DNA]</scope>
    <source>
        <strain evidence="2 4">RSPS-4</strain>
    </source>
</reference>
<sequence>MIFVDASVPRSVAAEIKKARSKTVWIGDVFPLDTKDTVWLAEAGRQGWLVITRDKKIRKRPGERRVITESGAGCFVLVYREDLKKSEIAEMILSFLEEMESLFERTPRPFIYTVTKNGDFKQYRL</sequence>
<evidence type="ECO:0000313" key="2">
    <source>
        <dbReference type="EMBL" id="AHY45618.1"/>
    </source>
</evidence>
<protein>
    <recommendedName>
        <fullName evidence="1">VapC45 PIN like domain-containing protein</fullName>
    </recommendedName>
</protein>
<feature type="domain" description="VapC45 PIN like" evidence="1">
    <location>
        <begin position="2"/>
        <end position="77"/>
    </location>
</feature>
<dbReference type="KEGG" id="rrd:RradSPS_0335"/>
<dbReference type="OrthoDB" id="3828387at2"/>
<dbReference type="RefSeq" id="WP_038680257.1">
    <property type="nucleotide sequence ID" value="NZ_CP007514.1"/>
</dbReference>
<dbReference type="AlphaFoldDB" id="A0A023WZY3"/>
<proteinExistence type="predicted"/>
<accession>A0A023WZY3</accession>
<dbReference type="EMBL" id="JAWXXX010000001">
    <property type="protein sequence ID" value="MDX5893031.1"/>
    <property type="molecule type" value="Genomic_DNA"/>
</dbReference>
<reference evidence="3" key="2">
    <citation type="submission" date="2023-11" db="EMBL/GenBank/DDBJ databases">
        <title>MicrobeMod: A computational toolkit for identifying prokaryotic methylation and restriction-modification with nanopore sequencing.</title>
        <authorList>
            <person name="Crits-Christoph A."/>
            <person name="Kang S.C."/>
            <person name="Lee H."/>
            <person name="Ostrov N."/>
        </authorList>
    </citation>
    <scope>NUCLEOTIDE SEQUENCE</scope>
    <source>
        <strain evidence="3">ATCC 51242</strain>
    </source>
</reference>
<dbReference type="STRING" id="42256.RradSPS_0335"/>
<evidence type="ECO:0000313" key="4">
    <source>
        <dbReference type="Proteomes" id="UP000025229"/>
    </source>
</evidence>
<evidence type="ECO:0000259" key="1">
    <source>
        <dbReference type="Pfam" id="PF18478"/>
    </source>
</evidence>